<protein>
    <submittedName>
        <fullName evidence="2 3">Uncharacterized protein</fullName>
    </submittedName>
</protein>
<evidence type="ECO:0000313" key="2">
    <source>
        <dbReference type="EMBL" id="PNT71379.1"/>
    </source>
</evidence>
<dbReference type="Proteomes" id="UP000008810">
    <property type="component" value="Chromosome 2"/>
</dbReference>
<sequence length="79" mass="8915">MEPIQSRRGNPSRGRLHRERRTWQIAIAEEQSGGRPTGLLAVLPHTAAPLPRESPPPPQLPRHLPPRKEVAEEEVIAFF</sequence>
<evidence type="ECO:0000313" key="3">
    <source>
        <dbReference type="EnsemblPlants" id="PNT71379"/>
    </source>
</evidence>
<feature type="region of interest" description="Disordered" evidence="1">
    <location>
        <begin position="47"/>
        <end position="67"/>
    </location>
</feature>
<name>A0A2K2DAS5_BRADI</name>
<dbReference type="Gramene" id="PNT71379">
    <property type="protein sequence ID" value="PNT71379"/>
    <property type="gene ID" value="BRADI_2g26756v3"/>
</dbReference>
<dbReference type="AlphaFoldDB" id="A0A2K2DAS5"/>
<dbReference type="InParanoid" id="A0A2K2DAS5"/>
<feature type="region of interest" description="Disordered" evidence="1">
    <location>
        <begin position="1"/>
        <end position="20"/>
    </location>
</feature>
<reference evidence="3" key="3">
    <citation type="submission" date="2018-08" db="UniProtKB">
        <authorList>
            <consortium name="EnsemblPlants"/>
        </authorList>
    </citation>
    <scope>IDENTIFICATION</scope>
    <source>
        <strain evidence="3">cv. Bd21</strain>
    </source>
</reference>
<keyword evidence="4" id="KW-1185">Reference proteome</keyword>
<accession>A0A2K2DAS5</accession>
<reference evidence="2 3" key="1">
    <citation type="journal article" date="2010" name="Nature">
        <title>Genome sequencing and analysis of the model grass Brachypodium distachyon.</title>
        <authorList>
            <consortium name="International Brachypodium Initiative"/>
        </authorList>
    </citation>
    <scope>NUCLEOTIDE SEQUENCE [LARGE SCALE GENOMIC DNA]</scope>
    <source>
        <strain evidence="2 3">Bd21</strain>
    </source>
</reference>
<organism evidence="2">
    <name type="scientific">Brachypodium distachyon</name>
    <name type="common">Purple false brome</name>
    <name type="synonym">Trachynia distachya</name>
    <dbReference type="NCBI Taxonomy" id="15368"/>
    <lineage>
        <taxon>Eukaryota</taxon>
        <taxon>Viridiplantae</taxon>
        <taxon>Streptophyta</taxon>
        <taxon>Embryophyta</taxon>
        <taxon>Tracheophyta</taxon>
        <taxon>Spermatophyta</taxon>
        <taxon>Magnoliopsida</taxon>
        <taxon>Liliopsida</taxon>
        <taxon>Poales</taxon>
        <taxon>Poaceae</taxon>
        <taxon>BOP clade</taxon>
        <taxon>Pooideae</taxon>
        <taxon>Stipodae</taxon>
        <taxon>Brachypodieae</taxon>
        <taxon>Brachypodium</taxon>
    </lineage>
</organism>
<dbReference type="EMBL" id="CM000881">
    <property type="protein sequence ID" value="PNT71379.1"/>
    <property type="molecule type" value="Genomic_DNA"/>
</dbReference>
<evidence type="ECO:0000256" key="1">
    <source>
        <dbReference type="SAM" id="MobiDB-lite"/>
    </source>
</evidence>
<evidence type="ECO:0000313" key="4">
    <source>
        <dbReference type="Proteomes" id="UP000008810"/>
    </source>
</evidence>
<proteinExistence type="predicted"/>
<gene>
    <name evidence="2" type="ORF">BRADI_2g26756v3</name>
</gene>
<dbReference type="EnsemblPlants" id="PNT71379">
    <property type="protein sequence ID" value="PNT71379"/>
    <property type="gene ID" value="BRADI_2g26756v3"/>
</dbReference>
<reference evidence="2" key="2">
    <citation type="submission" date="2017-06" db="EMBL/GenBank/DDBJ databases">
        <title>WGS assembly of Brachypodium distachyon.</title>
        <authorList>
            <consortium name="The International Brachypodium Initiative"/>
            <person name="Lucas S."/>
            <person name="Harmon-Smith M."/>
            <person name="Lail K."/>
            <person name="Tice H."/>
            <person name="Grimwood J."/>
            <person name="Bruce D."/>
            <person name="Barry K."/>
            <person name="Shu S."/>
            <person name="Lindquist E."/>
            <person name="Wang M."/>
            <person name="Pitluck S."/>
            <person name="Vogel J.P."/>
            <person name="Garvin D.F."/>
            <person name="Mockler T.C."/>
            <person name="Schmutz J."/>
            <person name="Rokhsar D."/>
            <person name="Bevan M.W."/>
        </authorList>
    </citation>
    <scope>NUCLEOTIDE SEQUENCE</scope>
    <source>
        <strain evidence="2">Bd21</strain>
    </source>
</reference>